<evidence type="ECO:0000313" key="3">
    <source>
        <dbReference type="Proteomes" id="UP000229362"/>
    </source>
</evidence>
<keyword evidence="1" id="KW-0472">Membrane</keyword>
<feature type="transmembrane region" description="Helical" evidence="1">
    <location>
        <begin position="6"/>
        <end position="28"/>
    </location>
</feature>
<dbReference type="PANTHER" id="PTHR33392:SF6">
    <property type="entry name" value="POLYISOPRENYL-TEICHOIC ACID--PEPTIDOGLYCAN TEICHOIC ACID TRANSFERASE TAGU"/>
    <property type="match status" value="1"/>
</dbReference>
<name>A0A2M6W293_9BACT</name>
<dbReference type="Proteomes" id="UP000229362">
    <property type="component" value="Unassembled WGS sequence"/>
</dbReference>
<protein>
    <recommendedName>
        <fullName evidence="4">Cell envelope-related transcriptional attenuator domain-containing protein</fullName>
    </recommendedName>
</protein>
<dbReference type="AlphaFoldDB" id="A0A2M6W293"/>
<dbReference type="InterPro" id="IPR050922">
    <property type="entry name" value="LytR/CpsA/Psr_CW_biosynth"/>
</dbReference>
<reference evidence="3" key="1">
    <citation type="submission" date="2017-09" db="EMBL/GenBank/DDBJ databases">
        <title>Depth-based differentiation of microbial function through sediment-hosted aquifers and enrichment of novel symbionts in the deep terrestrial subsurface.</title>
        <authorList>
            <person name="Probst A.J."/>
            <person name="Ladd B."/>
            <person name="Jarett J.K."/>
            <person name="Geller-Mcgrath D.E."/>
            <person name="Sieber C.M.K."/>
            <person name="Emerson J.B."/>
            <person name="Anantharaman K."/>
            <person name="Thomas B.C."/>
            <person name="Malmstrom R."/>
            <person name="Stieglmeier M."/>
            <person name="Klingl A."/>
            <person name="Woyke T."/>
            <person name="Ryan C.M."/>
            <person name="Banfield J.F."/>
        </authorList>
    </citation>
    <scope>NUCLEOTIDE SEQUENCE [LARGE SCALE GENOMIC DNA]</scope>
</reference>
<keyword evidence="1" id="KW-1133">Transmembrane helix</keyword>
<evidence type="ECO:0000313" key="2">
    <source>
        <dbReference type="EMBL" id="PIT86919.1"/>
    </source>
</evidence>
<comment type="caution">
    <text evidence="2">The sequence shown here is derived from an EMBL/GenBank/DDBJ whole genome shotgun (WGS) entry which is preliminary data.</text>
</comment>
<evidence type="ECO:0000256" key="1">
    <source>
        <dbReference type="SAM" id="Phobius"/>
    </source>
</evidence>
<organism evidence="2 3">
    <name type="scientific">Candidatus Magasanikbacteria bacterium CG10_big_fil_rev_8_21_14_0_10_43_6</name>
    <dbReference type="NCBI Taxonomy" id="1974650"/>
    <lineage>
        <taxon>Bacteria</taxon>
        <taxon>Candidatus Magasanikiibacteriota</taxon>
    </lineage>
</organism>
<evidence type="ECO:0008006" key="4">
    <source>
        <dbReference type="Google" id="ProtNLM"/>
    </source>
</evidence>
<proteinExistence type="predicted"/>
<dbReference type="EMBL" id="PFBZ01000019">
    <property type="protein sequence ID" value="PIT86919.1"/>
    <property type="molecule type" value="Genomic_DNA"/>
</dbReference>
<dbReference type="Gene3D" id="3.30.420.590">
    <property type="match status" value="1"/>
</dbReference>
<keyword evidence="1" id="KW-0812">Transmembrane</keyword>
<dbReference type="Gene3D" id="3.40.630.190">
    <property type="entry name" value="LCP protein"/>
    <property type="match status" value="1"/>
</dbReference>
<dbReference type="PANTHER" id="PTHR33392">
    <property type="entry name" value="POLYISOPRENYL-TEICHOIC ACID--PEPTIDOGLYCAN TEICHOIC ACID TRANSFERASE TAGU"/>
    <property type="match status" value="1"/>
</dbReference>
<gene>
    <name evidence="2" type="ORF">COU33_00425</name>
</gene>
<accession>A0A2M6W293</accession>
<sequence length="396" mass="45025">MKRKIIIAACIIACPIFIVFLIKGLLLYQEKSVERAIKKMQDQAVEQILTSRKLDHDDGTEDDPFDEQGVIKILFIGIDARVGQEHGHCDAIQLITIDKNNGGRIEITAVPRGTYSPLPAGKGTTSSDYYVSNACGLGGLDYGVKQMEKILGVQTDYLVVIGFSETLGILRYLGLPSTETLQWLRNRHGYVIGEPQRAHNHSTFIKQMIIKFVPRDASAFDTPLQYTVYKLVKTDLSFSQVQNIAKTISSMNIVDEPDKIHLSMRPLYHVQDISYDAEHVQEYLDQTLGPIKHLLSKDDYSDRSVQTIQEGVVRIMEENKDNIEFVSWAYQNNLWLQIEDATESLALQYAILEQYIRLLPTKEEQQAVLADYVIEMENRGEDEWLDKGRKLLLNSL</sequence>